<protein>
    <recommendedName>
        <fullName evidence="3">Sporulation and spore germination</fullName>
    </recommendedName>
</protein>
<dbReference type="OrthoDB" id="3533398at2"/>
<organism evidence="1 2">
    <name type="scientific">Streptomyces zhaozhouensis</name>
    <dbReference type="NCBI Taxonomy" id="1300267"/>
    <lineage>
        <taxon>Bacteria</taxon>
        <taxon>Bacillati</taxon>
        <taxon>Actinomycetota</taxon>
        <taxon>Actinomycetes</taxon>
        <taxon>Kitasatosporales</taxon>
        <taxon>Streptomycetaceae</taxon>
        <taxon>Streptomyces</taxon>
    </lineage>
</organism>
<reference evidence="1 2" key="1">
    <citation type="submission" date="2017-09" db="EMBL/GenBank/DDBJ databases">
        <authorList>
            <person name="Ehlers B."/>
            <person name="Leendertz F.H."/>
        </authorList>
    </citation>
    <scope>NUCLEOTIDE SEQUENCE [LARGE SCALE GENOMIC DNA]</scope>
    <source>
        <strain evidence="1 2">CGMCC 4.7095</strain>
    </source>
</reference>
<dbReference type="RefSeq" id="WP_097230701.1">
    <property type="nucleotide sequence ID" value="NZ_OCNE01000005.1"/>
</dbReference>
<dbReference type="AlphaFoldDB" id="A0A286DU93"/>
<accession>A0A286DU93</accession>
<proteinExistence type="predicted"/>
<name>A0A286DU93_9ACTN</name>
<evidence type="ECO:0000313" key="1">
    <source>
        <dbReference type="EMBL" id="SOD62210.1"/>
    </source>
</evidence>
<evidence type="ECO:0008006" key="3">
    <source>
        <dbReference type="Google" id="ProtNLM"/>
    </source>
</evidence>
<keyword evidence="2" id="KW-1185">Reference proteome</keyword>
<dbReference type="EMBL" id="OCNE01000005">
    <property type="protein sequence ID" value="SOD62210.1"/>
    <property type="molecule type" value="Genomic_DNA"/>
</dbReference>
<gene>
    <name evidence="1" type="ORF">SAMN06297387_10525</name>
</gene>
<evidence type="ECO:0000313" key="2">
    <source>
        <dbReference type="Proteomes" id="UP000219072"/>
    </source>
</evidence>
<dbReference type="Proteomes" id="UP000219072">
    <property type="component" value="Unassembled WGS sequence"/>
</dbReference>
<sequence>MAVDTAPGRGPRRPWRARCAAGALAAAALAGCGVSETGPTEAGPPASVGPGAESSEVTRLYFAHRQGVWPATRPHGGESDPQSALDALLAGPNAAERARGLTTRVPADGQRAVAERGDGAVELRLPWAIAELDSVAVSQLVCTAAAAPGGRAQGVVVRVHEHGGPTPWEVVCAEDGTVTPRAADGALP</sequence>